<organism evidence="1 2">
    <name type="scientific">Dinoroseobacter shibae (strain DSM 16493 / NCIMB 14021 / DFL 12)</name>
    <dbReference type="NCBI Taxonomy" id="398580"/>
    <lineage>
        <taxon>Bacteria</taxon>
        <taxon>Pseudomonadati</taxon>
        <taxon>Pseudomonadota</taxon>
        <taxon>Alphaproteobacteria</taxon>
        <taxon>Rhodobacterales</taxon>
        <taxon>Roseobacteraceae</taxon>
        <taxon>Dinoroseobacter</taxon>
    </lineage>
</organism>
<dbReference type="RefSeq" id="WP_012179940.1">
    <property type="nucleotide sequence ID" value="NC_009952.1"/>
</dbReference>
<sequence>MPIPVVPIASAVLKYGPLAAAALATVAYARARPAPVNQAAEDLMEDVDEGVAFSRAPEGQQVNGQGRYRRTVRMPNGIGFEVDASVLGRVRLRRV</sequence>
<reference evidence="2" key="1">
    <citation type="journal article" date="2010" name="ISME J.">
        <title>The complete genome sequence of the algal symbiont Dinoroseobacter shibae: a hitchhiker's guide to life in the sea.</title>
        <authorList>
            <person name="Wagner-Dobler I."/>
            <person name="Ballhausen B."/>
            <person name="Berger M."/>
            <person name="Brinkhoff T."/>
            <person name="Buchholz I."/>
            <person name="Bunk B."/>
            <person name="Cypionka H."/>
            <person name="Daniel R."/>
            <person name="Drepper T."/>
            <person name="Gerdts G."/>
            <person name="Hahnke S."/>
            <person name="Han C."/>
            <person name="Jahn D."/>
            <person name="Kalhoefer D."/>
            <person name="Kiss H."/>
            <person name="Klenk H.P."/>
            <person name="Kyrpides N."/>
            <person name="Liebl W."/>
            <person name="Liesegang H."/>
            <person name="Meincke L."/>
            <person name="Pati A."/>
            <person name="Petersen J."/>
            <person name="Piekarski T."/>
            <person name="Pommerenke C."/>
            <person name="Pradella S."/>
            <person name="Pukall R."/>
            <person name="Rabus R."/>
            <person name="Stackebrandt E."/>
            <person name="Thole S."/>
            <person name="Thompson L."/>
            <person name="Tielen P."/>
            <person name="Tomasch J."/>
            <person name="von Jan M."/>
            <person name="Wanphrut N."/>
            <person name="Wichels A."/>
            <person name="Zech H."/>
            <person name="Simon M."/>
        </authorList>
    </citation>
    <scope>NUCLEOTIDE SEQUENCE [LARGE SCALE GENOMIC DNA]</scope>
    <source>
        <strain evidence="2">DSM 16493 / NCIMB 14021 / DFL 12</strain>
    </source>
</reference>
<dbReference type="KEGG" id="dsh:Dshi_3280"/>
<dbReference type="HOGENOM" id="CLU_2368353_0_0_5"/>
<dbReference type="EMBL" id="CP000830">
    <property type="protein sequence ID" value="ABV95013.1"/>
    <property type="molecule type" value="Genomic_DNA"/>
</dbReference>
<evidence type="ECO:0000313" key="2">
    <source>
        <dbReference type="Proteomes" id="UP000006833"/>
    </source>
</evidence>
<protein>
    <submittedName>
        <fullName evidence="1">Uncharacterized protein</fullName>
    </submittedName>
</protein>
<dbReference type="Proteomes" id="UP000006833">
    <property type="component" value="Chromosome"/>
</dbReference>
<dbReference type="STRING" id="398580.Dshi_3280"/>
<proteinExistence type="predicted"/>
<accession>A8LMT8</accession>
<keyword evidence="2" id="KW-1185">Reference proteome</keyword>
<dbReference type="eggNOG" id="ENOG5033JX0">
    <property type="taxonomic scope" value="Bacteria"/>
</dbReference>
<evidence type="ECO:0000313" key="1">
    <source>
        <dbReference type="EMBL" id="ABV95013.1"/>
    </source>
</evidence>
<dbReference type="AlphaFoldDB" id="A8LMT8"/>
<gene>
    <name evidence="1" type="ordered locus">Dshi_3280</name>
</gene>
<dbReference type="OrthoDB" id="7875658at2"/>
<name>A8LMT8_DINSH</name>